<evidence type="ECO:0000313" key="3">
    <source>
        <dbReference type="Proteomes" id="UP000034164"/>
    </source>
</evidence>
<dbReference type="EMBL" id="LCZI01001177">
    <property type="protein sequence ID" value="KKZ62133.1"/>
    <property type="molecule type" value="Genomic_DNA"/>
</dbReference>
<reference evidence="3" key="1">
    <citation type="journal article" date="2015" name="PLoS Genet.">
        <title>The dynamic genome and transcriptome of the human fungal pathogen Blastomyces and close relative Emmonsia.</title>
        <authorList>
            <person name="Munoz J.F."/>
            <person name="Gauthier G.M."/>
            <person name="Desjardins C.A."/>
            <person name="Gallo J.E."/>
            <person name="Holder J."/>
            <person name="Sullivan T.D."/>
            <person name="Marty A.J."/>
            <person name="Carmen J.C."/>
            <person name="Chen Z."/>
            <person name="Ding L."/>
            <person name="Gujja S."/>
            <person name="Magrini V."/>
            <person name="Misas E."/>
            <person name="Mitreva M."/>
            <person name="Priest M."/>
            <person name="Saif S."/>
            <person name="Whiston E.A."/>
            <person name="Young S."/>
            <person name="Zeng Q."/>
            <person name="Goldman W.E."/>
            <person name="Mardis E.R."/>
            <person name="Taylor J.W."/>
            <person name="McEwen J.G."/>
            <person name="Clay O.K."/>
            <person name="Klein B.S."/>
            <person name="Cuomo C.A."/>
        </authorList>
    </citation>
    <scope>NUCLEOTIDE SEQUENCE [LARGE SCALE GENOMIC DNA]</scope>
    <source>
        <strain evidence="3">UAMH 3008</strain>
    </source>
</reference>
<protein>
    <submittedName>
        <fullName evidence="2">Uncharacterized protein</fullName>
    </submittedName>
</protein>
<evidence type="ECO:0000313" key="2">
    <source>
        <dbReference type="EMBL" id="KKZ62133.1"/>
    </source>
</evidence>
<feature type="region of interest" description="Disordered" evidence="1">
    <location>
        <begin position="30"/>
        <end position="135"/>
    </location>
</feature>
<proteinExistence type="predicted"/>
<dbReference type="VEuPathDB" id="FungiDB:EMCG_03377"/>
<organism evidence="2 3">
    <name type="scientific">[Emmonsia] crescens</name>
    <dbReference type="NCBI Taxonomy" id="73230"/>
    <lineage>
        <taxon>Eukaryota</taxon>
        <taxon>Fungi</taxon>
        <taxon>Dikarya</taxon>
        <taxon>Ascomycota</taxon>
        <taxon>Pezizomycotina</taxon>
        <taxon>Eurotiomycetes</taxon>
        <taxon>Eurotiomycetidae</taxon>
        <taxon>Onygenales</taxon>
        <taxon>Ajellomycetaceae</taxon>
        <taxon>Emergomyces</taxon>
    </lineage>
</organism>
<feature type="compositionally biased region" description="Polar residues" evidence="1">
    <location>
        <begin position="179"/>
        <end position="198"/>
    </location>
</feature>
<dbReference type="AlphaFoldDB" id="A0A0G2HVP2"/>
<accession>A0A0G2HVP2</accession>
<feature type="region of interest" description="Disordered" evidence="1">
    <location>
        <begin position="170"/>
        <end position="198"/>
    </location>
</feature>
<feature type="compositionally biased region" description="Polar residues" evidence="1">
    <location>
        <begin position="98"/>
        <end position="109"/>
    </location>
</feature>
<feature type="compositionally biased region" description="Basic and acidic residues" evidence="1">
    <location>
        <begin position="119"/>
        <end position="135"/>
    </location>
</feature>
<comment type="caution">
    <text evidence="2">The sequence shown here is derived from an EMBL/GenBank/DDBJ whole genome shotgun (WGS) entry which is preliminary data.</text>
</comment>
<dbReference type="OrthoDB" id="10497786at2759"/>
<sequence>MSKLTIGSSSIAEHNLFKWERRPVAVHPHHKLISPDFQVNGRKQKQARETGDPLVHPAKRLEKRQHDRTSSGENTGSGIKKTRSTNVPRVAQAVTPKTLDSPSISFQQRSSKHKPPQPKPEHSSDNSDHLSKRPRIDKDRLIEHWALNEYEWPKRHLEVDTMGDFFARPKTPSLHHTKSNASLNTPSETSSQEAKSRPYTTKNYEIFLESKGIFLNDHKDGITTDSKTFYQELLEQAVDTPNP</sequence>
<dbReference type="Proteomes" id="UP000034164">
    <property type="component" value="Unassembled WGS sequence"/>
</dbReference>
<evidence type="ECO:0000256" key="1">
    <source>
        <dbReference type="SAM" id="MobiDB-lite"/>
    </source>
</evidence>
<name>A0A0G2HVP2_9EURO</name>
<gene>
    <name evidence="2" type="ORF">EMCG_03377</name>
</gene>